<evidence type="ECO:0000256" key="1">
    <source>
        <dbReference type="ARBA" id="ARBA00022527"/>
    </source>
</evidence>
<dbReference type="RefSeq" id="WP_274041698.1">
    <property type="nucleotide sequence ID" value="NZ_JANCPR020000017.1"/>
</dbReference>
<name>A0ABT6ZZ46_9ACTN</name>
<dbReference type="Gene3D" id="3.30.565.10">
    <property type="entry name" value="Histidine kinase-like ATPase, C-terminal domain"/>
    <property type="match status" value="1"/>
</dbReference>
<dbReference type="EMBL" id="JANCPR020000017">
    <property type="protein sequence ID" value="MDJ1133901.1"/>
    <property type="molecule type" value="Genomic_DNA"/>
</dbReference>
<evidence type="ECO:0000313" key="4">
    <source>
        <dbReference type="Proteomes" id="UP001214441"/>
    </source>
</evidence>
<dbReference type="InterPro" id="IPR036890">
    <property type="entry name" value="HATPase_C_sf"/>
</dbReference>
<proteinExistence type="predicted"/>
<keyword evidence="1" id="KW-0808">Transferase</keyword>
<keyword evidence="3" id="KW-0547">Nucleotide-binding</keyword>
<dbReference type="InterPro" id="IPR003594">
    <property type="entry name" value="HATPase_dom"/>
</dbReference>
<sequence length="154" mass="16360">MHATSQAQMPITVRVFCQRFSATRRGARLARLLVLHQLDEWGHPYGSPVSEDVAAIVAELASNAVLHGRVPGRDFEVRMALEGAELVRVEVTDTRADSRPPASAAAPSDEAESGRGLLIVEALSTRWGVLEGAAPLKAVWAEVSVRRGGGVGGV</sequence>
<dbReference type="GO" id="GO:0005524">
    <property type="term" value="F:ATP binding"/>
    <property type="evidence" value="ECO:0007669"/>
    <property type="project" value="UniProtKB-KW"/>
</dbReference>
<dbReference type="PANTHER" id="PTHR35526:SF3">
    <property type="entry name" value="ANTI-SIGMA-F FACTOR RSBW"/>
    <property type="match status" value="1"/>
</dbReference>
<comment type="caution">
    <text evidence="3">The sequence shown here is derived from an EMBL/GenBank/DDBJ whole genome shotgun (WGS) entry which is preliminary data.</text>
</comment>
<evidence type="ECO:0000259" key="2">
    <source>
        <dbReference type="Pfam" id="PF13581"/>
    </source>
</evidence>
<gene>
    <name evidence="3" type="ORF">NMN56_018390</name>
</gene>
<keyword evidence="1" id="KW-0418">Kinase</keyword>
<accession>A0ABT6ZZ46</accession>
<dbReference type="Proteomes" id="UP001214441">
    <property type="component" value="Unassembled WGS sequence"/>
</dbReference>
<dbReference type="Pfam" id="PF13581">
    <property type="entry name" value="HATPase_c_2"/>
    <property type="match status" value="1"/>
</dbReference>
<keyword evidence="3" id="KW-0067">ATP-binding</keyword>
<keyword evidence="1" id="KW-0723">Serine/threonine-protein kinase</keyword>
<dbReference type="CDD" id="cd16936">
    <property type="entry name" value="HATPase_RsbW-like"/>
    <property type="match status" value="1"/>
</dbReference>
<evidence type="ECO:0000313" key="3">
    <source>
        <dbReference type="EMBL" id="MDJ1133901.1"/>
    </source>
</evidence>
<organism evidence="3 4">
    <name type="scientific">Streptomyces iconiensis</name>
    <dbReference type="NCBI Taxonomy" id="1384038"/>
    <lineage>
        <taxon>Bacteria</taxon>
        <taxon>Bacillati</taxon>
        <taxon>Actinomycetota</taxon>
        <taxon>Actinomycetes</taxon>
        <taxon>Kitasatosporales</taxon>
        <taxon>Streptomycetaceae</taxon>
        <taxon>Streptomyces</taxon>
    </lineage>
</organism>
<feature type="domain" description="Histidine kinase/HSP90-like ATPase" evidence="2">
    <location>
        <begin position="45"/>
        <end position="126"/>
    </location>
</feature>
<reference evidence="3 4" key="1">
    <citation type="submission" date="2023-05" db="EMBL/GenBank/DDBJ databases">
        <title>Streptantibioticus silvisoli sp. nov., acidotolerant actinomycetes 1 from pine litter.</title>
        <authorList>
            <person name="Swiecimska M."/>
            <person name="Golinska P."/>
            <person name="Sangal V."/>
            <person name="Wachnowicz B."/>
            <person name="Goodfellow M."/>
        </authorList>
    </citation>
    <scope>NUCLEOTIDE SEQUENCE [LARGE SCALE GENOMIC DNA]</scope>
    <source>
        <strain evidence="3 4">DSM 42109</strain>
    </source>
</reference>
<protein>
    <submittedName>
        <fullName evidence="3">ATP-binding protein</fullName>
    </submittedName>
</protein>
<keyword evidence="4" id="KW-1185">Reference proteome</keyword>
<dbReference type="PANTHER" id="PTHR35526">
    <property type="entry name" value="ANTI-SIGMA-F FACTOR RSBW-RELATED"/>
    <property type="match status" value="1"/>
</dbReference>
<dbReference type="InterPro" id="IPR050267">
    <property type="entry name" value="Anti-sigma-factor_SerPK"/>
</dbReference>